<gene>
    <name evidence="1" type="ORF">FCALED_LOCUS15804</name>
</gene>
<organism evidence="1 2">
    <name type="scientific">Funneliformis caledonium</name>
    <dbReference type="NCBI Taxonomy" id="1117310"/>
    <lineage>
        <taxon>Eukaryota</taxon>
        <taxon>Fungi</taxon>
        <taxon>Fungi incertae sedis</taxon>
        <taxon>Mucoromycota</taxon>
        <taxon>Glomeromycotina</taxon>
        <taxon>Glomeromycetes</taxon>
        <taxon>Glomerales</taxon>
        <taxon>Glomeraceae</taxon>
        <taxon>Funneliformis</taxon>
    </lineage>
</organism>
<evidence type="ECO:0000313" key="2">
    <source>
        <dbReference type="Proteomes" id="UP000789570"/>
    </source>
</evidence>
<feature type="non-terminal residue" evidence="1">
    <location>
        <position position="1"/>
    </location>
</feature>
<evidence type="ECO:0000313" key="1">
    <source>
        <dbReference type="EMBL" id="CAG8743701.1"/>
    </source>
</evidence>
<accession>A0A9N9IMN8</accession>
<comment type="caution">
    <text evidence="1">The sequence shown here is derived from an EMBL/GenBank/DDBJ whole genome shotgun (WGS) entry which is preliminary data.</text>
</comment>
<sequence length="77" mass="8669">TALFFVALKQQPLFKNGAIKISHSSLSATLSSLTVLGKTLQLWILSFNCFQMFSIRFRSGEFANHNIILQPILGYFC</sequence>
<keyword evidence="2" id="KW-1185">Reference proteome</keyword>
<name>A0A9N9IMN8_9GLOM</name>
<reference evidence="1" key="1">
    <citation type="submission" date="2021-06" db="EMBL/GenBank/DDBJ databases">
        <authorList>
            <person name="Kallberg Y."/>
            <person name="Tangrot J."/>
            <person name="Rosling A."/>
        </authorList>
    </citation>
    <scope>NUCLEOTIDE SEQUENCE</scope>
    <source>
        <strain evidence="1">UK204</strain>
    </source>
</reference>
<dbReference type="AlphaFoldDB" id="A0A9N9IMN8"/>
<dbReference type="EMBL" id="CAJVPQ010015789">
    <property type="protein sequence ID" value="CAG8743701.1"/>
    <property type="molecule type" value="Genomic_DNA"/>
</dbReference>
<dbReference type="Proteomes" id="UP000789570">
    <property type="component" value="Unassembled WGS sequence"/>
</dbReference>
<feature type="non-terminal residue" evidence="1">
    <location>
        <position position="77"/>
    </location>
</feature>
<proteinExistence type="predicted"/>
<protein>
    <submittedName>
        <fullName evidence="1">4631_t:CDS:1</fullName>
    </submittedName>
</protein>